<evidence type="ECO:0000256" key="4">
    <source>
        <dbReference type="ARBA" id="ARBA00022825"/>
    </source>
</evidence>
<evidence type="ECO:0000313" key="11">
    <source>
        <dbReference type="EMBL" id="GAX77012.1"/>
    </source>
</evidence>
<feature type="domain" description="Peptidase S9 prolyl oligopeptidase catalytic" evidence="9">
    <location>
        <begin position="1246"/>
        <end position="1303"/>
    </location>
</feature>
<keyword evidence="2" id="KW-0645">Protease</keyword>
<protein>
    <recommendedName>
        <fullName evidence="5">Prolyl endopeptidase-like</fullName>
    </recommendedName>
    <alternativeName>
        <fullName evidence="6">Prolylendopeptidase-like</fullName>
    </alternativeName>
</protein>
<proteinExistence type="inferred from homology"/>
<feature type="region of interest" description="Disordered" evidence="8">
    <location>
        <begin position="912"/>
        <end position="931"/>
    </location>
</feature>
<evidence type="ECO:0000256" key="6">
    <source>
        <dbReference type="ARBA" id="ARBA00042165"/>
    </source>
</evidence>
<dbReference type="InterPro" id="IPR051543">
    <property type="entry name" value="Serine_Peptidase_S9A"/>
</dbReference>
<evidence type="ECO:0000256" key="2">
    <source>
        <dbReference type="ARBA" id="ARBA00022670"/>
    </source>
</evidence>
<dbReference type="Gene3D" id="2.130.10.120">
    <property type="entry name" value="Prolyl oligopeptidase, N-terminal domain"/>
    <property type="match status" value="2"/>
</dbReference>
<dbReference type="OrthoDB" id="534740at2759"/>
<evidence type="ECO:0000256" key="8">
    <source>
        <dbReference type="SAM" id="MobiDB-lite"/>
    </source>
</evidence>
<gene>
    <name evidence="11" type="ORF">CEUSTIGMA_g4459.t1</name>
</gene>
<evidence type="ECO:0000256" key="1">
    <source>
        <dbReference type="ARBA" id="ARBA00005228"/>
    </source>
</evidence>
<dbReference type="Proteomes" id="UP000232323">
    <property type="component" value="Unassembled WGS sequence"/>
</dbReference>
<evidence type="ECO:0000259" key="9">
    <source>
        <dbReference type="Pfam" id="PF00326"/>
    </source>
</evidence>
<evidence type="ECO:0000256" key="7">
    <source>
        <dbReference type="ARBA" id="ARBA00045448"/>
    </source>
</evidence>
<dbReference type="InterPro" id="IPR029058">
    <property type="entry name" value="AB_hydrolase_fold"/>
</dbReference>
<organism evidence="11 12">
    <name type="scientific">Chlamydomonas eustigma</name>
    <dbReference type="NCBI Taxonomy" id="1157962"/>
    <lineage>
        <taxon>Eukaryota</taxon>
        <taxon>Viridiplantae</taxon>
        <taxon>Chlorophyta</taxon>
        <taxon>core chlorophytes</taxon>
        <taxon>Chlorophyceae</taxon>
        <taxon>CS clade</taxon>
        <taxon>Chlamydomonadales</taxon>
        <taxon>Chlamydomonadaceae</taxon>
        <taxon>Chlamydomonas</taxon>
    </lineage>
</organism>
<evidence type="ECO:0000313" key="12">
    <source>
        <dbReference type="Proteomes" id="UP000232323"/>
    </source>
</evidence>
<keyword evidence="3" id="KW-0378">Hydrolase</keyword>
<feature type="region of interest" description="Disordered" evidence="8">
    <location>
        <begin position="199"/>
        <end position="218"/>
    </location>
</feature>
<dbReference type="GO" id="GO:0006508">
    <property type="term" value="P:proteolysis"/>
    <property type="evidence" value="ECO:0007669"/>
    <property type="project" value="UniProtKB-KW"/>
</dbReference>
<dbReference type="InterPro" id="IPR023302">
    <property type="entry name" value="Pept_S9A_N"/>
</dbReference>
<comment type="function">
    <text evidence="7">Serine peptidase whose precise substrate specificity remains unclear. Does not cleave peptides after a arginine or lysine residue. Regulates trans-Golgi network morphology and sorting by regulating the membrane binding of the AP-1 complex. May play a role in the regulation of synaptic vesicle exocytosis.</text>
</comment>
<dbReference type="SUPFAM" id="SSF53474">
    <property type="entry name" value="alpha/beta-Hydrolases"/>
    <property type="match status" value="1"/>
</dbReference>
<dbReference type="Gene3D" id="3.40.50.1820">
    <property type="entry name" value="alpha/beta hydrolase"/>
    <property type="match status" value="2"/>
</dbReference>
<evidence type="ECO:0000259" key="10">
    <source>
        <dbReference type="Pfam" id="PF02897"/>
    </source>
</evidence>
<dbReference type="GO" id="GO:0004252">
    <property type="term" value="F:serine-type endopeptidase activity"/>
    <property type="evidence" value="ECO:0007669"/>
    <property type="project" value="InterPro"/>
</dbReference>
<feature type="region of interest" description="Disordered" evidence="8">
    <location>
        <begin position="861"/>
        <end position="902"/>
    </location>
</feature>
<feature type="domain" description="Peptidase S9 prolyl oligopeptidase catalytic" evidence="9">
    <location>
        <begin position="1346"/>
        <end position="1497"/>
    </location>
</feature>
<sequence>MSKPPVACKVPYVHEGPFGENREDPYHWLRDDERSNPAVLSYLEEENRYAEGMLQDVIAPPEVLEDLLDDLARRAPEWEVSEAWLGGPILLPPHTSSSVKAVTTPGIHNTPISSSEIQSPGCVEAAEYARDLPHMHWWYHKQRGPGQDYWCLIRSTISLPPVHDYADVAASPHYGGSANIKNNKSSSLLETTALCTPVVSSRPGGQEAEVAEASTGPGPPADNLIQNLVNNNDAVLLLPVQLTVKCCPRCAPYSRHLISRPSHNYAVGGGRVSRIDEASELSHQHQGDESLLQMSAAAPSLTNEKLDDGINTVSRGGADIEPDDQLEVVDDSPECSSSGCRPQIIEPDDQLEVVDDSPECSSSGCRPQIIEPDDQLEVVDDSPECSSSGCRPQIIEPDDQLEVVDDSPECSSSGCRPQITTVVVFNENLEAEGLEYFDVGCTEVSPDGHFVAVTVDTVGNEEFELRVRCLRLQSAPAHNPAVGSSSSSSVMVCFADTLTPYSFFSVGNEAGEEMATGEATRQDEVIQDMEKEAERYNASSSSLPSTHGGETTASRVTSTTSTATCWHKRLGCSSLVWGSIAGTIILAHDEKQEGTLCTSVAAKQPPAKQATLEAPQTASATTSTLYMLGLPTHGSSLGQTVICLELSHSACCNSSCAAHACFTNSSVAGKAAADAGRGNEPSLLCGTAKVGPEMAHPLHRQTDSSACRAHIIYEEPDAKAEVNLSKSGDGRYIVVESKREEGTVILLLPSTFRPSLGGAPVWRSLFINSDHVDYLRGDLWGDYYIMVCDSDAHPDGFVAAARVKPTLLPWPAAVSQYLELSVNIHGCNNTVSDQSSSEVSISSSTFGEAFEKKEVLSAGGSIRSSSKSLEENPADLLTRRPDSDHNVKGEGRSSEDDLRQRHGCPLDTAAAAGAKRKRGDFYQPQQHHRQHEDFHIVEGTSSPPPLDQAGTSAGRDVEAGRVDERFATSDSTCVLQYARCNTSGLGSHPMSAEGSAAGSADYQPLVWTAPPSDKTMASKDTITRLRTEIMMLAEIRDIVVSGDFLAVSYVHMLRAQVAVYKIHDPASRPCLSSQHTVNLSDYFGGLRAENVAHSVQEDGWMPPSAIDLHLTFLRLVTLEPEVDVSSVSVHVISDIDISSLDHFPGLLRITYSSSTVPQTTLDICLECGAELMRQVEEVSGGFRTSDYKSELLWTCSSSQDNDDDSGSSALVPVSISYRKDKMTWDGSNMCVLHGYGAYGSRALLPHFNRMDLPLMDRGVVLASAYVRGGGELGSAWHLSGKLLRKKNTVFDFLAAANLLCSPLAFSDDSILEGSSIVCSDWKSKKQDFLSSSQLELEEARRMSIVTRQVSSHHKLAAWGRSAGGITVAGAINKAPHTFKAAILDVAFLDVLSTMSDPSLPLVLKERKEWGDPLRSNQVWQYISSYSPYDNLARINDPESAHGNAMSPNEDGQLCSAPHFPHFLFTSSLNDPRVSYHEPAKYVAMLRSLIASSKAGKKADAEEENTSVVHCSESPIKDPVVLLLTAMSGGHGSASGASNRLMERAQKIGFLLWALNTERTCA</sequence>
<dbReference type="InterPro" id="IPR001375">
    <property type="entry name" value="Peptidase_S9_cat"/>
</dbReference>
<comment type="similarity">
    <text evidence="1">Belongs to the peptidase S9A family.</text>
</comment>
<dbReference type="PRINTS" id="PR00862">
    <property type="entry name" value="PROLIGOPTASE"/>
</dbReference>
<evidence type="ECO:0000256" key="5">
    <source>
        <dbReference type="ARBA" id="ARBA00039290"/>
    </source>
</evidence>
<dbReference type="EMBL" id="BEGY01000021">
    <property type="protein sequence ID" value="GAX77012.1"/>
    <property type="molecule type" value="Genomic_DNA"/>
</dbReference>
<dbReference type="PANTHER" id="PTHR11757">
    <property type="entry name" value="PROTEASE FAMILY S9A OLIGOPEPTIDASE"/>
    <property type="match status" value="1"/>
</dbReference>
<dbReference type="Pfam" id="PF02897">
    <property type="entry name" value="Peptidase_S9_N"/>
    <property type="match status" value="1"/>
</dbReference>
<dbReference type="Pfam" id="PF00326">
    <property type="entry name" value="Peptidase_S9"/>
    <property type="match status" value="2"/>
</dbReference>
<dbReference type="InterPro" id="IPR002470">
    <property type="entry name" value="Peptidase_S9A"/>
</dbReference>
<feature type="compositionally biased region" description="Polar residues" evidence="8">
    <location>
        <begin position="537"/>
        <end position="549"/>
    </location>
</feature>
<evidence type="ECO:0000256" key="3">
    <source>
        <dbReference type="ARBA" id="ARBA00022801"/>
    </source>
</evidence>
<feature type="compositionally biased region" description="Basic and acidic residues" evidence="8">
    <location>
        <begin position="877"/>
        <end position="900"/>
    </location>
</feature>
<feature type="region of interest" description="Disordered" evidence="8">
    <location>
        <begin position="533"/>
        <end position="556"/>
    </location>
</feature>
<comment type="caution">
    <text evidence="11">The sequence shown here is derived from an EMBL/GenBank/DDBJ whole genome shotgun (WGS) entry which is preliminary data.</text>
</comment>
<accession>A0A250X291</accession>
<dbReference type="PANTHER" id="PTHR11757:SF19">
    <property type="entry name" value="PROLYL ENDOPEPTIDASE-LIKE"/>
    <property type="match status" value="1"/>
</dbReference>
<reference evidence="11 12" key="1">
    <citation type="submission" date="2017-08" db="EMBL/GenBank/DDBJ databases">
        <title>Acidophilic green algal genome provides insights into adaptation to an acidic environment.</title>
        <authorList>
            <person name="Hirooka S."/>
            <person name="Hirose Y."/>
            <person name="Kanesaki Y."/>
            <person name="Higuchi S."/>
            <person name="Fujiwara T."/>
            <person name="Onuma R."/>
            <person name="Era A."/>
            <person name="Ohbayashi R."/>
            <person name="Uzuka A."/>
            <person name="Nozaki H."/>
            <person name="Yoshikawa H."/>
            <person name="Miyagishima S.Y."/>
        </authorList>
    </citation>
    <scope>NUCLEOTIDE SEQUENCE [LARGE SCALE GENOMIC DNA]</scope>
    <source>
        <strain evidence="11 12">NIES-2499</strain>
    </source>
</reference>
<name>A0A250X291_9CHLO</name>
<keyword evidence="12" id="KW-1185">Reference proteome</keyword>
<feature type="domain" description="Peptidase S9A N-terminal" evidence="10">
    <location>
        <begin position="7"/>
        <end position="57"/>
    </location>
</feature>
<keyword evidence="4" id="KW-0720">Serine protease</keyword>
<dbReference type="SUPFAM" id="SSF50993">
    <property type="entry name" value="Peptidase/esterase 'gauge' domain"/>
    <property type="match status" value="1"/>
</dbReference>